<evidence type="ECO:0000256" key="3">
    <source>
        <dbReference type="ARBA" id="ARBA00022801"/>
    </source>
</evidence>
<evidence type="ECO:0000313" key="6">
    <source>
        <dbReference type="EMBL" id="OWY30011.1"/>
    </source>
</evidence>
<protein>
    <submittedName>
        <fullName evidence="6">Succinylglutamate desuccinylase</fullName>
    </submittedName>
</protein>
<evidence type="ECO:0000313" key="7">
    <source>
        <dbReference type="Proteomes" id="UP000197596"/>
    </source>
</evidence>
<keyword evidence="3" id="KW-0378">Hydrolase</keyword>
<accession>A0A2D0B7A8</accession>
<dbReference type="SUPFAM" id="SSF53187">
    <property type="entry name" value="Zn-dependent exopeptidases"/>
    <property type="match status" value="1"/>
</dbReference>
<dbReference type="InterPro" id="IPR055438">
    <property type="entry name" value="AstE_AspA_cat"/>
</dbReference>
<dbReference type="InterPro" id="IPR050178">
    <property type="entry name" value="AspA/AstE_fam"/>
</dbReference>
<feature type="domain" description="Succinylglutamate desuccinylase/Aspartoacylase catalytic" evidence="5">
    <location>
        <begin position="20"/>
        <end position="213"/>
    </location>
</feature>
<gene>
    <name evidence="6" type="ORF">CEJ42_09220</name>
</gene>
<dbReference type="GO" id="GO:0016788">
    <property type="term" value="F:hydrolase activity, acting on ester bonds"/>
    <property type="evidence" value="ECO:0007669"/>
    <property type="project" value="InterPro"/>
</dbReference>
<name>A0A2D0B7A8_9BURK</name>
<organism evidence="6 7">
    <name type="scientific">Herbaspirillum robiniae</name>
    <dbReference type="NCBI Taxonomy" id="2014887"/>
    <lineage>
        <taxon>Bacteria</taxon>
        <taxon>Pseudomonadati</taxon>
        <taxon>Pseudomonadota</taxon>
        <taxon>Betaproteobacteria</taxon>
        <taxon>Burkholderiales</taxon>
        <taxon>Oxalobacteraceae</taxon>
        <taxon>Herbaspirillum</taxon>
    </lineage>
</organism>
<comment type="caution">
    <text evidence="6">The sequence shown here is derived from an EMBL/GenBank/DDBJ whole genome shotgun (WGS) entry which is preliminary data.</text>
</comment>
<dbReference type="GO" id="GO:0005829">
    <property type="term" value="C:cytosol"/>
    <property type="evidence" value="ECO:0007669"/>
    <property type="project" value="TreeGrafter"/>
</dbReference>
<proteinExistence type="predicted"/>
<dbReference type="AlphaFoldDB" id="A0A2D0B7A8"/>
<comment type="cofactor">
    <cofactor evidence="1">
        <name>Zn(2+)</name>
        <dbReference type="ChEBI" id="CHEBI:29105"/>
    </cofactor>
</comment>
<evidence type="ECO:0000256" key="4">
    <source>
        <dbReference type="ARBA" id="ARBA00022833"/>
    </source>
</evidence>
<dbReference type="PANTHER" id="PTHR15162">
    <property type="entry name" value="ASPARTOACYLASE"/>
    <property type="match status" value="1"/>
</dbReference>
<dbReference type="EMBL" id="NJGU01000004">
    <property type="protein sequence ID" value="OWY30011.1"/>
    <property type="molecule type" value="Genomic_DNA"/>
</dbReference>
<dbReference type="RefSeq" id="WP_088750706.1">
    <property type="nucleotide sequence ID" value="NZ_NJGU01000004.1"/>
</dbReference>
<evidence type="ECO:0000256" key="1">
    <source>
        <dbReference type="ARBA" id="ARBA00001947"/>
    </source>
</evidence>
<evidence type="ECO:0000256" key="2">
    <source>
        <dbReference type="ARBA" id="ARBA00022723"/>
    </source>
</evidence>
<evidence type="ECO:0000259" key="5">
    <source>
        <dbReference type="Pfam" id="PF24827"/>
    </source>
</evidence>
<keyword evidence="2" id="KW-0479">Metal-binding</keyword>
<dbReference type="GO" id="GO:0046872">
    <property type="term" value="F:metal ion binding"/>
    <property type="evidence" value="ECO:0007669"/>
    <property type="project" value="UniProtKB-KW"/>
</dbReference>
<reference evidence="6 7" key="1">
    <citation type="submission" date="2017-06" db="EMBL/GenBank/DDBJ databases">
        <title>Herbaspirillum phytohormonus sp. nov., isolated from the root nodule of Robinia pseudoacacia in lead-zinc mine.</title>
        <authorList>
            <person name="Fan M."/>
            <person name="Lin Y."/>
        </authorList>
    </citation>
    <scope>NUCLEOTIDE SEQUENCE [LARGE SCALE GENOMIC DNA]</scope>
    <source>
        <strain evidence="6 7">HZ10</strain>
    </source>
</reference>
<dbReference type="Gene3D" id="3.40.630.10">
    <property type="entry name" value="Zn peptidases"/>
    <property type="match status" value="1"/>
</dbReference>
<keyword evidence="4" id="KW-0862">Zinc</keyword>
<dbReference type="PANTHER" id="PTHR15162:SF7">
    <property type="entry name" value="SUCCINYLGLUTAMATE DESUCCINYLASE"/>
    <property type="match status" value="1"/>
</dbReference>
<dbReference type="Pfam" id="PF24827">
    <property type="entry name" value="AstE_AspA_cat"/>
    <property type="match status" value="1"/>
</dbReference>
<dbReference type="Proteomes" id="UP000197596">
    <property type="component" value="Unassembled WGS sequence"/>
</dbReference>
<sequence>MTASEFPVSLQRHQFAALEPGPRLLVLGAVHGNETCGTRAIERLLRELESGALAVKRGLLTLVPVTNPLAYRKKHRQGERNLNRNMRVNHAPANFEDRISNVLCPWIAEHDVLLDLHSFHTGGVPFAMLGPEDNTGDIEPFSHAQAEQKMAAHLGTTRIVEGWMTTYARGVERRRKEGKVNAPDLLDRGYGVGTTEFARTVGAYGITLECGQHEDPRAPEVAYRAIRQTLALLGMADIALEAPQEEIEIIRLVDVIDMEHAADSFTREWASFDRVAKGEVIGHRHGGAAVTAPDDGYIVFPNPKALAGNEWFYFGVKSDRRL</sequence>